<dbReference type="Gene3D" id="1.10.8.430">
    <property type="entry name" value="Helical domain of apoptotic protease-activating factors"/>
    <property type="match status" value="1"/>
</dbReference>
<keyword evidence="4" id="KW-0067">ATP-binding</keyword>
<dbReference type="FunFam" id="3.40.50.300:FF:001091">
    <property type="entry name" value="Probable disease resistance protein At1g61300"/>
    <property type="match status" value="1"/>
</dbReference>
<evidence type="ECO:0000259" key="6">
    <source>
        <dbReference type="Pfam" id="PF18052"/>
    </source>
</evidence>
<evidence type="ECO:0000256" key="3">
    <source>
        <dbReference type="ARBA" id="ARBA00022821"/>
    </source>
</evidence>
<dbReference type="Proteomes" id="UP000516437">
    <property type="component" value="Chromosome 5"/>
</dbReference>
<dbReference type="InterPro" id="IPR002182">
    <property type="entry name" value="NB-ARC"/>
</dbReference>
<dbReference type="PANTHER" id="PTHR36766:SF51">
    <property type="entry name" value="DISEASE RESISTANCE RPP13-LIKE PROTEIN 1"/>
    <property type="match status" value="1"/>
</dbReference>
<keyword evidence="9" id="KW-1185">Reference proteome</keyword>
<evidence type="ECO:0000259" key="7">
    <source>
        <dbReference type="Pfam" id="PF23559"/>
    </source>
</evidence>
<dbReference type="Pfam" id="PF18052">
    <property type="entry name" value="Rx_N"/>
    <property type="match status" value="1"/>
</dbReference>
<dbReference type="OrthoDB" id="37484at2759"/>
<dbReference type="GO" id="GO:0043531">
    <property type="term" value="F:ADP binding"/>
    <property type="evidence" value="ECO:0007669"/>
    <property type="project" value="InterPro"/>
</dbReference>
<evidence type="ECO:0000313" key="8">
    <source>
        <dbReference type="EMBL" id="KAB1212563.1"/>
    </source>
</evidence>
<sequence>MSAAKPGMDVGEIFLTAFLQVLFDRLASREFLSLVFRAGIRKKLQKWRQTLSAILVVLNDAEEKQITDVAVKMWLDDLRDLAYDLEDLLDDFAIEVLQRKFKAENLASTSKVRSLIPASFSGFSFNAMKFDVRMDFKINSINGRLKEICESKDRFGLKDVGMSRRTWRRPSSTCVPYGPAIGRDGDREKILELLLRKEPTDVNFHVVSIAGMAGVGKTTLARLVFNDDSIEHFDLKAWVCVSDDFDVSRITKAILESITSHPCDMKELNDVQVKLAYELEGKKFLFVLDDLWNEDYGLWEALQPPFRAGALGSKIVVTTRNTNVGKMMGAAESHNLEFISEEDCWEIFKQHALMNGSSDASADLEIVRKKIVERCSGLPLTARTLGALLRGKGLDECEDILSSNMWNSPHKESDILPVLRLSYHHLPHHLKRCFAYCSVFPKDYEFEEKQLVLLWMAEGLIHQGERGKLMEDLGAEYFRDLLSRSFFLQSSSDKSRFVMHDLTSDLAQWVAGKSYFRLGTKLEQEEGAKFQEKLAIYLMLLADMMAKRSLRRYLTLSICGPSYP</sequence>
<accession>A0A6A1VIQ9</accession>
<keyword evidence="1" id="KW-0677">Repeat</keyword>
<gene>
    <name evidence="8" type="ORF">CJ030_MR5G006257</name>
</gene>
<dbReference type="InterPro" id="IPR036388">
    <property type="entry name" value="WH-like_DNA-bd_sf"/>
</dbReference>
<dbReference type="GO" id="GO:0006952">
    <property type="term" value="P:defense response"/>
    <property type="evidence" value="ECO:0007669"/>
    <property type="project" value="UniProtKB-KW"/>
</dbReference>
<dbReference type="InterPro" id="IPR027417">
    <property type="entry name" value="P-loop_NTPase"/>
</dbReference>
<reference evidence="8 9" key="1">
    <citation type="journal article" date="2019" name="Plant Biotechnol. J.">
        <title>The red bayberry genome and genetic basis of sex determination.</title>
        <authorList>
            <person name="Jia H.M."/>
            <person name="Jia H.J."/>
            <person name="Cai Q.L."/>
            <person name="Wang Y."/>
            <person name="Zhao H.B."/>
            <person name="Yang W.F."/>
            <person name="Wang G.Y."/>
            <person name="Li Y.H."/>
            <person name="Zhan D.L."/>
            <person name="Shen Y.T."/>
            <person name="Niu Q.F."/>
            <person name="Chang L."/>
            <person name="Qiu J."/>
            <person name="Zhao L."/>
            <person name="Xie H.B."/>
            <person name="Fu W.Y."/>
            <person name="Jin J."/>
            <person name="Li X.W."/>
            <person name="Jiao Y."/>
            <person name="Zhou C.C."/>
            <person name="Tu T."/>
            <person name="Chai C.Y."/>
            <person name="Gao J.L."/>
            <person name="Fan L.J."/>
            <person name="van de Weg E."/>
            <person name="Wang J.Y."/>
            <person name="Gao Z.S."/>
        </authorList>
    </citation>
    <scope>NUCLEOTIDE SEQUENCE [LARGE SCALE GENOMIC DNA]</scope>
    <source>
        <tissue evidence="8">Leaves</tissue>
    </source>
</reference>
<protein>
    <submittedName>
        <fullName evidence="8">Putative disease resistance RPP13-like protein 1</fullName>
    </submittedName>
</protein>
<dbReference type="Pfam" id="PF23559">
    <property type="entry name" value="WHD_DRP"/>
    <property type="match status" value="1"/>
</dbReference>
<evidence type="ECO:0000256" key="2">
    <source>
        <dbReference type="ARBA" id="ARBA00022741"/>
    </source>
</evidence>
<dbReference type="AlphaFoldDB" id="A0A6A1VIQ9"/>
<evidence type="ECO:0000259" key="5">
    <source>
        <dbReference type="Pfam" id="PF00931"/>
    </source>
</evidence>
<dbReference type="FunFam" id="1.10.10.10:FF:000322">
    <property type="entry name" value="Probable disease resistance protein At1g63360"/>
    <property type="match status" value="1"/>
</dbReference>
<feature type="domain" description="Disease resistance protein winged helix" evidence="7">
    <location>
        <begin position="439"/>
        <end position="507"/>
    </location>
</feature>
<dbReference type="Pfam" id="PF00931">
    <property type="entry name" value="NB-ARC"/>
    <property type="match status" value="1"/>
</dbReference>
<dbReference type="InterPro" id="IPR041118">
    <property type="entry name" value="Rx_N"/>
</dbReference>
<dbReference type="PANTHER" id="PTHR36766">
    <property type="entry name" value="PLANT BROAD-SPECTRUM MILDEW RESISTANCE PROTEIN RPW8"/>
    <property type="match status" value="1"/>
</dbReference>
<feature type="domain" description="NB-ARC" evidence="5">
    <location>
        <begin position="186"/>
        <end position="355"/>
    </location>
</feature>
<dbReference type="PRINTS" id="PR00364">
    <property type="entry name" value="DISEASERSIST"/>
</dbReference>
<dbReference type="Gene3D" id="1.10.10.10">
    <property type="entry name" value="Winged helix-like DNA-binding domain superfamily/Winged helix DNA-binding domain"/>
    <property type="match status" value="1"/>
</dbReference>
<organism evidence="8 9">
    <name type="scientific">Morella rubra</name>
    <name type="common">Chinese bayberry</name>
    <dbReference type="NCBI Taxonomy" id="262757"/>
    <lineage>
        <taxon>Eukaryota</taxon>
        <taxon>Viridiplantae</taxon>
        <taxon>Streptophyta</taxon>
        <taxon>Embryophyta</taxon>
        <taxon>Tracheophyta</taxon>
        <taxon>Spermatophyta</taxon>
        <taxon>Magnoliopsida</taxon>
        <taxon>eudicotyledons</taxon>
        <taxon>Gunneridae</taxon>
        <taxon>Pentapetalae</taxon>
        <taxon>rosids</taxon>
        <taxon>fabids</taxon>
        <taxon>Fagales</taxon>
        <taxon>Myricaceae</taxon>
        <taxon>Morella</taxon>
    </lineage>
</organism>
<keyword evidence="3" id="KW-0611">Plant defense</keyword>
<dbReference type="InterPro" id="IPR042197">
    <property type="entry name" value="Apaf_helical"/>
</dbReference>
<comment type="caution">
    <text evidence="8">The sequence shown here is derived from an EMBL/GenBank/DDBJ whole genome shotgun (WGS) entry which is preliminary data.</text>
</comment>
<keyword evidence="2" id="KW-0547">Nucleotide-binding</keyword>
<dbReference type="InterPro" id="IPR058922">
    <property type="entry name" value="WHD_DRP"/>
</dbReference>
<proteinExistence type="predicted"/>
<evidence type="ECO:0000313" key="9">
    <source>
        <dbReference type="Proteomes" id="UP000516437"/>
    </source>
</evidence>
<evidence type="ECO:0000256" key="4">
    <source>
        <dbReference type="ARBA" id="ARBA00022840"/>
    </source>
</evidence>
<dbReference type="Gene3D" id="1.20.5.4130">
    <property type="match status" value="1"/>
</dbReference>
<name>A0A6A1VIQ9_9ROSI</name>
<dbReference type="GO" id="GO:0005524">
    <property type="term" value="F:ATP binding"/>
    <property type="evidence" value="ECO:0007669"/>
    <property type="project" value="UniProtKB-KW"/>
</dbReference>
<dbReference type="EMBL" id="RXIC02000023">
    <property type="protein sequence ID" value="KAB1212563.1"/>
    <property type="molecule type" value="Genomic_DNA"/>
</dbReference>
<feature type="domain" description="Disease resistance N-terminal" evidence="6">
    <location>
        <begin position="14"/>
        <end position="106"/>
    </location>
</feature>
<dbReference type="SUPFAM" id="SSF52540">
    <property type="entry name" value="P-loop containing nucleoside triphosphate hydrolases"/>
    <property type="match status" value="1"/>
</dbReference>
<evidence type="ECO:0000256" key="1">
    <source>
        <dbReference type="ARBA" id="ARBA00022737"/>
    </source>
</evidence>
<dbReference type="Gene3D" id="3.40.50.300">
    <property type="entry name" value="P-loop containing nucleotide triphosphate hydrolases"/>
    <property type="match status" value="1"/>
</dbReference>